<gene>
    <name evidence="1" type="ORF">GCM10008916_12760</name>
</gene>
<dbReference type="RefSeq" id="WP_346025941.1">
    <property type="nucleotide sequence ID" value="NZ_BAAACO010000001.1"/>
</dbReference>
<protein>
    <recommendedName>
        <fullName evidence="3">PRC-barrel domain-containing protein</fullName>
    </recommendedName>
</protein>
<dbReference type="EMBL" id="BAAACO010000001">
    <property type="protein sequence ID" value="GAA0857757.1"/>
    <property type="molecule type" value="Genomic_DNA"/>
</dbReference>
<reference evidence="2" key="1">
    <citation type="journal article" date="2019" name="Int. J. Syst. Evol. Microbiol.">
        <title>The Global Catalogue of Microorganisms (GCM) 10K type strain sequencing project: providing services to taxonomists for standard genome sequencing and annotation.</title>
        <authorList>
            <consortium name="The Broad Institute Genomics Platform"/>
            <consortium name="The Broad Institute Genome Sequencing Center for Infectious Disease"/>
            <person name="Wu L."/>
            <person name="Ma J."/>
        </authorList>
    </citation>
    <scope>NUCLEOTIDE SEQUENCE [LARGE SCALE GENOMIC DNA]</scope>
    <source>
        <strain evidence="2">JCM 6485</strain>
    </source>
</reference>
<dbReference type="Proteomes" id="UP001501764">
    <property type="component" value="Unassembled WGS sequence"/>
</dbReference>
<evidence type="ECO:0008006" key="3">
    <source>
        <dbReference type="Google" id="ProtNLM"/>
    </source>
</evidence>
<evidence type="ECO:0000313" key="2">
    <source>
        <dbReference type="Proteomes" id="UP001501764"/>
    </source>
</evidence>
<organism evidence="1 2">
    <name type="scientific">Clostridium nitritogenes</name>
    <dbReference type="NCBI Taxonomy" id="83340"/>
    <lineage>
        <taxon>Bacteria</taxon>
        <taxon>Bacillati</taxon>
        <taxon>Bacillota</taxon>
        <taxon>Clostridia</taxon>
        <taxon>Eubacteriales</taxon>
        <taxon>Clostridiaceae</taxon>
        <taxon>Clostridium</taxon>
    </lineage>
</organism>
<keyword evidence="2" id="KW-1185">Reference proteome</keyword>
<sequence length="83" mass="9318">MLNEIVSFLKESIGKGFRFVDINGGVEGIIEEVHIEEVHIEGEVLIINDININLGKYTVNKKLDKNLISFHSRDLGTALILIK</sequence>
<accession>A0ABP3WXA2</accession>
<evidence type="ECO:0000313" key="1">
    <source>
        <dbReference type="EMBL" id="GAA0857757.1"/>
    </source>
</evidence>
<proteinExistence type="predicted"/>
<name>A0ABP3WXA2_9CLOT</name>
<comment type="caution">
    <text evidence="1">The sequence shown here is derived from an EMBL/GenBank/DDBJ whole genome shotgun (WGS) entry which is preliminary data.</text>
</comment>